<dbReference type="PANTHER" id="PTHR33067:SF9">
    <property type="entry name" value="RNA-DIRECTED DNA POLYMERASE"/>
    <property type="match status" value="1"/>
</dbReference>
<dbReference type="PANTHER" id="PTHR33067">
    <property type="entry name" value="RNA-DIRECTED DNA POLYMERASE-RELATED"/>
    <property type="match status" value="1"/>
</dbReference>
<dbReference type="CDD" id="cd00303">
    <property type="entry name" value="retropepsin_like"/>
    <property type="match status" value="1"/>
</dbReference>
<proteinExistence type="predicted"/>
<dbReference type="RefSeq" id="XP_015971397.1">
    <property type="nucleotide sequence ID" value="XM_016115911.1"/>
</dbReference>
<dbReference type="GeneID" id="107494869"/>
<reference evidence="3" key="2">
    <citation type="submission" date="2025-08" db="UniProtKB">
        <authorList>
            <consortium name="RefSeq"/>
        </authorList>
    </citation>
    <scope>IDENTIFICATION</scope>
    <source>
        <tissue evidence="3">Whole plant</tissue>
    </source>
</reference>
<dbReference type="InterPro" id="IPR021109">
    <property type="entry name" value="Peptidase_aspartic_dom_sf"/>
</dbReference>
<dbReference type="KEGG" id="adu:107494869"/>
<sequence>MGKEPEPKEVHAAKALKEEKAQEEAGEALLHAPLVAQETGVQHPQKLQEETKDEQFTQFLEIFQKLHINIPFAEVLEKMHLYIAYLKSALSEKKALKGDESVILTKECSALIQRKLPKKMPDLGSFLIPCTIGTITSEKSLLDLKSSINLTPLSVMRKLEIQEAQHTKIALEMADKSRKQAYGLWESVLVKVSKLFLPVDFVILDMKEDTEDSIILGRPFLATRRALIDVERGKLMLRLHEH</sequence>
<evidence type="ECO:0000313" key="3">
    <source>
        <dbReference type="RefSeq" id="XP_015971397.1"/>
    </source>
</evidence>
<feature type="region of interest" description="Disordered" evidence="1">
    <location>
        <begin position="1"/>
        <end position="29"/>
    </location>
</feature>
<evidence type="ECO:0000256" key="1">
    <source>
        <dbReference type="SAM" id="MobiDB-lite"/>
    </source>
</evidence>
<dbReference type="Gene3D" id="2.40.70.10">
    <property type="entry name" value="Acid Proteases"/>
    <property type="match status" value="1"/>
</dbReference>
<evidence type="ECO:0000313" key="2">
    <source>
        <dbReference type="Proteomes" id="UP000515211"/>
    </source>
</evidence>
<feature type="compositionally biased region" description="Basic and acidic residues" evidence="1">
    <location>
        <begin position="1"/>
        <end position="23"/>
    </location>
</feature>
<dbReference type="Proteomes" id="UP000515211">
    <property type="component" value="Chromosome 10"/>
</dbReference>
<dbReference type="AlphaFoldDB" id="A0A6P4DNS2"/>
<gene>
    <name evidence="3" type="primary">LOC107494869</name>
</gene>
<organism evidence="2 3">
    <name type="scientific">Arachis duranensis</name>
    <name type="common">Wild peanut</name>
    <dbReference type="NCBI Taxonomy" id="130453"/>
    <lineage>
        <taxon>Eukaryota</taxon>
        <taxon>Viridiplantae</taxon>
        <taxon>Streptophyta</taxon>
        <taxon>Embryophyta</taxon>
        <taxon>Tracheophyta</taxon>
        <taxon>Spermatophyta</taxon>
        <taxon>Magnoliopsida</taxon>
        <taxon>eudicotyledons</taxon>
        <taxon>Gunneridae</taxon>
        <taxon>Pentapetalae</taxon>
        <taxon>rosids</taxon>
        <taxon>fabids</taxon>
        <taxon>Fabales</taxon>
        <taxon>Fabaceae</taxon>
        <taxon>Papilionoideae</taxon>
        <taxon>50 kb inversion clade</taxon>
        <taxon>dalbergioids sensu lato</taxon>
        <taxon>Dalbergieae</taxon>
        <taxon>Pterocarpus clade</taxon>
        <taxon>Arachis</taxon>
    </lineage>
</organism>
<name>A0A6P4DNS2_ARADU</name>
<protein>
    <submittedName>
        <fullName evidence="3">Uncharacterized protein LOC107494869</fullName>
    </submittedName>
</protein>
<dbReference type="OrthoDB" id="1001300at2759"/>
<accession>A0A6P4DNS2</accession>
<reference evidence="2" key="1">
    <citation type="journal article" date="2016" name="Nat. Genet.">
        <title>The genome sequences of Arachis duranensis and Arachis ipaensis, the diploid ancestors of cultivated peanut.</title>
        <authorList>
            <person name="Bertioli D.J."/>
            <person name="Cannon S.B."/>
            <person name="Froenicke L."/>
            <person name="Huang G."/>
            <person name="Farmer A.D."/>
            <person name="Cannon E.K."/>
            <person name="Liu X."/>
            <person name="Gao D."/>
            <person name="Clevenger J."/>
            <person name="Dash S."/>
            <person name="Ren L."/>
            <person name="Moretzsohn M.C."/>
            <person name="Shirasawa K."/>
            <person name="Huang W."/>
            <person name="Vidigal B."/>
            <person name="Abernathy B."/>
            <person name="Chu Y."/>
            <person name="Niederhuth C.E."/>
            <person name="Umale P."/>
            <person name="Araujo A.C."/>
            <person name="Kozik A."/>
            <person name="Kim K.D."/>
            <person name="Burow M.D."/>
            <person name="Varshney R.K."/>
            <person name="Wang X."/>
            <person name="Zhang X."/>
            <person name="Barkley N."/>
            <person name="Guimaraes P.M."/>
            <person name="Isobe S."/>
            <person name="Guo B."/>
            <person name="Liao B."/>
            <person name="Stalker H.T."/>
            <person name="Schmitz R.J."/>
            <person name="Scheffler B.E."/>
            <person name="Leal-Bertioli S.C."/>
            <person name="Xun X."/>
            <person name="Jackson S.A."/>
            <person name="Michelmore R."/>
            <person name="Ozias-Akins P."/>
        </authorList>
    </citation>
    <scope>NUCLEOTIDE SEQUENCE [LARGE SCALE GENOMIC DNA]</scope>
    <source>
        <strain evidence="2">cv. V14167</strain>
    </source>
</reference>
<keyword evidence="2" id="KW-1185">Reference proteome</keyword>